<dbReference type="GeneID" id="106661856"/>
<dbReference type="RefSeq" id="XP_014241056.1">
    <property type="nucleotide sequence ID" value="XM_014385570.2"/>
</dbReference>
<evidence type="ECO:0000256" key="4">
    <source>
        <dbReference type="ARBA" id="ARBA00022483"/>
    </source>
</evidence>
<feature type="compositionally biased region" description="Basic and acidic residues" evidence="10">
    <location>
        <begin position="969"/>
        <end position="993"/>
    </location>
</feature>
<dbReference type="InterPro" id="IPR001680">
    <property type="entry name" value="WD40_rpt"/>
</dbReference>
<dbReference type="PRINTS" id="PR00962">
    <property type="entry name" value="LETHAL2GIANT"/>
</dbReference>
<evidence type="ECO:0000256" key="9">
    <source>
        <dbReference type="ARBA" id="ARBA00023136"/>
    </source>
</evidence>
<feature type="region of interest" description="Disordered" evidence="10">
    <location>
        <begin position="931"/>
        <end position="1004"/>
    </location>
</feature>
<keyword evidence="7" id="KW-0853">WD repeat</keyword>
<accession>A0A8I6RC07</accession>
<comment type="subcellular location">
    <subcellularLocation>
        <location evidence="2">Cytoplasm</location>
    </subcellularLocation>
    <subcellularLocation>
        <location evidence="1">Endomembrane system</location>
    </subcellularLocation>
</comment>
<reference evidence="13" key="1">
    <citation type="submission" date="2022-01" db="UniProtKB">
        <authorList>
            <consortium name="EnsemblMetazoa"/>
        </authorList>
    </citation>
    <scope>IDENTIFICATION</scope>
</reference>
<dbReference type="InterPro" id="IPR000664">
    <property type="entry name" value="Lethal2_giant"/>
</dbReference>
<feature type="domain" description="Lethal giant larvae (Lgl)-like C-terminal" evidence="12">
    <location>
        <begin position="736"/>
        <end position="929"/>
    </location>
</feature>
<dbReference type="Pfam" id="PF08596">
    <property type="entry name" value="Lgl_C"/>
    <property type="match status" value="1"/>
</dbReference>
<dbReference type="GO" id="GO:0005886">
    <property type="term" value="C:plasma membrane"/>
    <property type="evidence" value="ECO:0007669"/>
    <property type="project" value="TreeGrafter"/>
</dbReference>
<feature type="compositionally biased region" description="Low complexity" evidence="10">
    <location>
        <begin position="676"/>
        <end position="693"/>
    </location>
</feature>
<dbReference type="GO" id="GO:0012505">
    <property type="term" value="C:endomembrane system"/>
    <property type="evidence" value="ECO:0007669"/>
    <property type="project" value="UniProtKB-SubCell"/>
</dbReference>
<feature type="region of interest" description="Disordered" evidence="10">
    <location>
        <begin position="659"/>
        <end position="698"/>
    </location>
</feature>
<evidence type="ECO:0000259" key="11">
    <source>
        <dbReference type="Pfam" id="PF08366"/>
    </source>
</evidence>
<dbReference type="SUPFAM" id="SSF50978">
    <property type="entry name" value="WD40 repeat-like"/>
    <property type="match status" value="2"/>
</dbReference>
<keyword evidence="14" id="KW-1185">Reference proteome</keyword>
<evidence type="ECO:0000313" key="13">
    <source>
        <dbReference type="EnsemblMetazoa" id="XP_014241056.1"/>
    </source>
</evidence>
<dbReference type="GO" id="GO:0008593">
    <property type="term" value="P:regulation of Notch signaling pathway"/>
    <property type="evidence" value="ECO:0007669"/>
    <property type="project" value="TreeGrafter"/>
</dbReference>
<dbReference type="InterPro" id="IPR013577">
    <property type="entry name" value="LLGL2"/>
</dbReference>
<keyword evidence="9" id="KW-0472">Membrane</keyword>
<keyword evidence="4" id="KW-0268">Exocytosis</keyword>
<evidence type="ECO:0000256" key="3">
    <source>
        <dbReference type="ARBA" id="ARBA00008070"/>
    </source>
</evidence>
<keyword evidence="6" id="KW-0597">Phosphoprotein</keyword>
<dbReference type="GO" id="GO:0032878">
    <property type="term" value="P:regulation of establishment or maintenance of cell polarity"/>
    <property type="evidence" value="ECO:0007669"/>
    <property type="project" value="TreeGrafter"/>
</dbReference>
<keyword evidence="8" id="KW-0677">Repeat</keyword>
<dbReference type="Pfam" id="PF08366">
    <property type="entry name" value="LLGL"/>
    <property type="match status" value="1"/>
</dbReference>
<keyword evidence="5" id="KW-0963">Cytoplasm</keyword>
<proteinExistence type="inferred from homology"/>
<evidence type="ECO:0000256" key="5">
    <source>
        <dbReference type="ARBA" id="ARBA00022490"/>
    </source>
</evidence>
<name>A0A8I6RC07_CIMLE</name>
<dbReference type="GO" id="GO:0051294">
    <property type="term" value="P:establishment of spindle orientation"/>
    <property type="evidence" value="ECO:0007669"/>
    <property type="project" value="TreeGrafter"/>
</dbReference>
<evidence type="ECO:0000256" key="1">
    <source>
        <dbReference type="ARBA" id="ARBA00004308"/>
    </source>
</evidence>
<dbReference type="PANTHER" id="PTHR10241:SF29">
    <property type="entry name" value="LETHAL(2) GIANT LARVAE PROTEIN"/>
    <property type="match status" value="1"/>
</dbReference>
<dbReference type="PANTHER" id="PTHR10241">
    <property type="entry name" value="LETHAL 2 GIANT LARVAE PROTEIN"/>
    <property type="match status" value="1"/>
</dbReference>
<dbReference type="GO" id="GO:0030866">
    <property type="term" value="P:cortical actin cytoskeleton organization"/>
    <property type="evidence" value="ECO:0007669"/>
    <property type="project" value="TreeGrafter"/>
</dbReference>
<dbReference type="GO" id="GO:0045159">
    <property type="term" value="F:myosin II binding"/>
    <property type="evidence" value="ECO:0007669"/>
    <property type="project" value="TreeGrafter"/>
</dbReference>
<comment type="similarity">
    <text evidence="3">Belongs to the WD repeat L(2)GL family.</text>
</comment>
<dbReference type="Proteomes" id="UP000494040">
    <property type="component" value="Unassembled WGS sequence"/>
</dbReference>
<dbReference type="AlphaFoldDB" id="A0A8I6RC07"/>
<dbReference type="GO" id="GO:0019905">
    <property type="term" value="F:syntaxin binding"/>
    <property type="evidence" value="ECO:0007669"/>
    <property type="project" value="TreeGrafter"/>
</dbReference>
<evidence type="ECO:0000256" key="6">
    <source>
        <dbReference type="ARBA" id="ARBA00022553"/>
    </source>
</evidence>
<dbReference type="KEGG" id="clec:106661856"/>
<dbReference type="InterPro" id="IPR019775">
    <property type="entry name" value="WD40_repeat_CS"/>
</dbReference>
<evidence type="ECO:0000259" key="12">
    <source>
        <dbReference type="Pfam" id="PF08596"/>
    </source>
</evidence>
<dbReference type="SMART" id="SM00320">
    <property type="entry name" value="WD40"/>
    <property type="match status" value="8"/>
</dbReference>
<dbReference type="GO" id="GO:0030864">
    <property type="term" value="C:cortical actin cytoskeleton"/>
    <property type="evidence" value="ECO:0007669"/>
    <property type="project" value="TreeGrafter"/>
</dbReference>
<dbReference type="OMA" id="TKNHSRP"/>
<dbReference type="InterPro" id="IPR015943">
    <property type="entry name" value="WD40/YVTN_repeat-like_dom_sf"/>
</dbReference>
<feature type="compositionally biased region" description="Low complexity" evidence="10">
    <location>
        <begin position="948"/>
        <end position="968"/>
    </location>
</feature>
<evidence type="ECO:0000256" key="2">
    <source>
        <dbReference type="ARBA" id="ARBA00004496"/>
    </source>
</evidence>
<dbReference type="Gene3D" id="2.130.10.10">
    <property type="entry name" value="YVTN repeat-like/Quinoprotein amine dehydrogenase"/>
    <property type="match status" value="3"/>
</dbReference>
<organism evidence="13 14">
    <name type="scientific">Cimex lectularius</name>
    <name type="common">Bed bug</name>
    <name type="synonym">Acanthia lectularia</name>
    <dbReference type="NCBI Taxonomy" id="79782"/>
    <lineage>
        <taxon>Eukaryota</taxon>
        <taxon>Metazoa</taxon>
        <taxon>Ecdysozoa</taxon>
        <taxon>Arthropoda</taxon>
        <taxon>Hexapoda</taxon>
        <taxon>Insecta</taxon>
        <taxon>Pterygota</taxon>
        <taxon>Neoptera</taxon>
        <taxon>Paraneoptera</taxon>
        <taxon>Hemiptera</taxon>
        <taxon>Heteroptera</taxon>
        <taxon>Panheteroptera</taxon>
        <taxon>Cimicomorpha</taxon>
        <taxon>Cimicidae</taxon>
        <taxon>Cimex</taxon>
    </lineage>
</organism>
<dbReference type="EnsemblMetazoa" id="XM_014385570.2">
    <property type="protein sequence ID" value="XP_014241056.1"/>
    <property type="gene ID" value="LOC106661856"/>
</dbReference>
<dbReference type="InterPro" id="IPR036322">
    <property type="entry name" value="WD40_repeat_dom_sf"/>
</dbReference>
<evidence type="ECO:0000256" key="7">
    <source>
        <dbReference type="ARBA" id="ARBA00022574"/>
    </source>
</evidence>
<dbReference type="GO" id="GO:0006893">
    <property type="term" value="P:Golgi to plasma membrane transport"/>
    <property type="evidence" value="ECO:0007669"/>
    <property type="project" value="TreeGrafter"/>
</dbReference>
<evidence type="ECO:0000256" key="10">
    <source>
        <dbReference type="SAM" id="MobiDB-lite"/>
    </source>
</evidence>
<dbReference type="PROSITE" id="PS00678">
    <property type="entry name" value="WD_REPEATS_1"/>
    <property type="match status" value="1"/>
</dbReference>
<evidence type="ECO:0000256" key="8">
    <source>
        <dbReference type="ARBA" id="ARBA00022737"/>
    </source>
</evidence>
<protein>
    <submittedName>
        <fullName evidence="13">Uncharacterized protein</fullName>
    </submittedName>
</protein>
<dbReference type="GO" id="GO:0005096">
    <property type="term" value="F:GTPase activator activity"/>
    <property type="evidence" value="ECO:0007669"/>
    <property type="project" value="TreeGrafter"/>
</dbReference>
<dbReference type="InterPro" id="IPR013905">
    <property type="entry name" value="Lgl_C_dom"/>
</dbReference>
<feature type="region of interest" description="Disordered" evidence="10">
    <location>
        <begin position="1071"/>
        <end position="1112"/>
    </location>
</feature>
<sequence>MLKFIRGKGHQPSAERQKLQKELFAFRKTVQHGFPNKPTCLAWDPILRLMAVGTATGAVKVIGQPGVEFYGHHSTNDLAVTKLIFIPNQGRVVSLCEDNSLHLWEINGSSLEEVKTQSLEGKLKKVSALCLEGSYDHLLLGTEGGNIYLLNLASFQIQDTIIYQDVVMQNVREDYKINPGAVESMVVQPENPDHLLIGYTRGLMVLWNMKTPAAVQTYISTQGVESRTTATVQAHTSPQGVECLCWKDSQTFISSHNDGSYAQWSVTTGKHKGLHTVYGPFPCKPITKIIATEDDMLIFSGGMPRTAYSDRNTISVVAEEKKQHVVFDFTSKVIDFFVTPSGDDTILVVLAEEELVALQLNVENTPMLPLPYMVSLHASVVTCSNYISDIPQTLWDDIIAAGKKQSVGQFSDVAWPVDGGRLLETESEGMAKRRDLLLTGHEDGSIMMWDASSVAMVPLYKFSSSRLFAGEYDDDLPREADVDESCAWTPFKKVGTFDPYSDDPRLAVKKVYLCPETGVLVVAGTAGHVIVAKLSTDNEPDEIKVTTMNIVSSRDEFVWKGHGSLKLRPTPRPPLPEGGAFAVTSILQLHPPAAVTALAVHSGWGLVAAGTAHGVAVFDFVKGAPVSVKCTLNPLDMSGAGEGPISRRKSFKKSLRESFRRLRKGRSQRGGDKRGATTSSSASPTSVASPTSPMDVETKPVERAIEARPVDDTLGSMVRCLTFARTYIISMQNQTPTLWVGTNNGTVYIFAIAIPGGAKRSEDNVICQLGKEIQLKHRAPVISVAIIDGHSNAVETNRLGDRPPPHRVVICSEEQVKIFSVPQLKPVCKLKLTAVEGARLRRTILALFLAGTSHSETCLLCLTNLGDLIVLSLPDLRRQMNAAVIKKEDINGISSLCFTERGEALYLHSSSELQRVSVSASRVTVARCKVDLPPGTRKQAEDTVSNKSSDSSSSSESSSSSSSSSSADSQKHHSADDKEEDKSNEKVEIKENGVSDTTSSHDLSCVGDITIDSVKDHLAKSVLQNNMNNTSTEESTEIIKNETIKVESSHTTKTSTTIVTSTTASVTQQLMNSSISAETNSDDEDSQEATPVQVRKAPLAKMEDLDADASTV</sequence>
<dbReference type="GO" id="GO:0006887">
    <property type="term" value="P:exocytosis"/>
    <property type="evidence" value="ECO:0007669"/>
    <property type="project" value="UniProtKB-KW"/>
</dbReference>
<evidence type="ECO:0000313" key="14">
    <source>
        <dbReference type="Proteomes" id="UP000494040"/>
    </source>
</evidence>
<feature type="domain" description="Lethal giant larvae homologue 2" evidence="11">
    <location>
        <begin position="276"/>
        <end position="365"/>
    </location>
</feature>
<dbReference type="OrthoDB" id="19944at2759"/>